<organism evidence="1">
    <name type="scientific">Rhizophora mucronata</name>
    <name type="common">Asiatic mangrove</name>
    <dbReference type="NCBI Taxonomy" id="61149"/>
    <lineage>
        <taxon>Eukaryota</taxon>
        <taxon>Viridiplantae</taxon>
        <taxon>Streptophyta</taxon>
        <taxon>Embryophyta</taxon>
        <taxon>Tracheophyta</taxon>
        <taxon>Spermatophyta</taxon>
        <taxon>Magnoliopsida</taxon>
        <taxon>eudicotyledons</taxon>
        <taxon>Gunneridae</taxon>
        <taxon>Pentapetalae</taxon>
        <taxon>rosids</taxon>
        <taxon>fabids</taxon>
        <taxon>Malpighiales</taxon>
        <taxon>Rhizophoraceae</taxon>
        <taxon>Rhizophora</taxon>
    </lineage>
</organism>
<proteinExistence type="predicted"/>
<evidence type="ECO:0000313" key="1">
    <source>
        <dbReference type="EMBL" id="MBX70275.1"/>
    </source>
</evidence>
<dbReference type="AlphaFoldDB" id="A0A2P2QTK1"/>
<name>A0A2P2QTK1_RHIMU</name>
<sequence>MPSQHTLATDKEKGDGFFAFLFHFGSKGFLLLTHPQKRSLGIHQKKRASQYMRLSPYGVWGRIKCMQSKICSLLITME</sequence>
<dbReference type="EMBL" id="GGEC01089791">
    <property type="protein sequence ID" value="MBX70275.1"/>
    <property type="molecule type" value="Transcribed_RNA"/>
</dbReference>
<protein>
    <submittedName>
        <fullName evidence="1">Uncharacterized protein</fullName>
    </submittedName>
</protein>
<reference evidence="1" key="1">
    <citation type="submission" date="2018-02" db="EMBL/GenBank/DDBJ databases">
        <title>Rhizophora mucronata_Transcriptome.</title>
        <authorList>
            <person name="Meera S.P."/>
            <person name="Sreeshan A."/>
            <person name="Augustine A."/>
        </authorList>
    </citation>
    <scope>NUCLEOTIDE SEQUENCE</scope>
    <source>
        <tissue evidence="1">Leaf</tissue>
    </source>
</reference>
<accession>A0A2P2QTK1</accession>